<keyword evidence="4" id="KW-1185">Reference proteome</keyword>
<dbReference type="InterPro" id="IPR044083">
    <property type="entry name" value="RamA-like"/>
</dbReference>
<dbReference type="STRING" id="195105.CN97_18165"/>
<dbReference type="Pfam" id="PF00795">
    <property type="entry name" value="CN_hydrolase"/>
    <property type="match status" value="1"/>
</dbReference>
<dbReference type="SUPFAM" id="SSF56317">
    <property type="entry name" value="Carbon-nitrogen hydrolase"/>
    <property type="match status" value="1"/>
</dbReference>
<dbReference type="InterPro" id="IPR036526">
    <property type="entry name" value="C-N_Hydrolase_sf"/>
</dbReference>
<dbReference type="Gene3D" id="3.60.110.10">
    <property type="entry name" value="Carbon-nitrogen hydrolase"/>
    <property type="match status" value="1"/>
</dbReference>
<dbReference type="InterPro" id="IPR050345">
    <property type="entry name" value="Aliph_Amidase/BUP"/>
</dbReference>
<evidence type="ECO:0000256" key="1">
    <source>
        <dbReference type="ARBA" id="ARBA00010613"/>
    </source>
</evidence>
<comment type="similarity">
    <text evidence="1">Belongs to the carbon-nitrogen hydrolase superfamily. NIT1/NIT2 family.</text>
</comment>
<accession>A0A086Y322</accession>
<evidence type="ECO:0000313" key="4">
    <source>
        <dbReference type="Proteomes" id="UP000028826"/>
    </source>
</evidence>
<dbReference type="PROSITE" id="PS01227">
    <property type="entry name" value="UPF0012"/>
    <property type="match status" value="1"/>
</dbReference>
<dbReference type="PANTHER" id="PTHR43674">
    <property type="entry name" value="NITRILASE C965.09-RELATED"/>
    <property type="match status" value="1"/>
</dbReference>
<dbReference type="InterPro" id="IPR001110">
    <property type="entry name" value="UPF0012_CS"/>
</dbReference>
<dbReference type="EMBL" id="JGYG01000007">
    <property type="protein sequence ID" value="KFI28672.1"/>
    <property type="molecule type" value="Genomic_DNA"/>
</dbReference>
<organism evidence="3 4">
    <name type="scientific">Haematobacter massiliensis</name>
    <dbReference type="NCBI Taxonomy" id="195105"/>
    <lineage>
        <taxon>Bacteria</taxon>
        <taxon>Pseudomonadati</taxon>
        <taxon>Pseudomonadota</taxon>
        <taxon>Alphaproteobacteria</taxon>
        <taxon>Rhodobacterales</taxon>
        <taxon>Paracoccaceae</taxon>
        <taxon>Haematobacter</taxon>
    </lineage>
</organism>
<evidence type="ECO:0000256" key="2">
    <source>
        <dbReference type="ARBA" id="ARBA00022801"/>
    </source>
</evidence>
<gene>
    <name evidence="3" type="ORF">CN97_18165</name>
</gene>
<dbReference type="RefSeq" id="WP_035711647.1">
    <property type="nucleotide sequence ID" value="NZ_CAMIFG010000002.1"/>
</dbReference>
<dbReference type="Proteomes" id="UP000028826">
    <property type="component" value="Unassembled WGS sequence"/>
</dbReference>
<dbReference type="PANTHER" id="PTHR43674:SF2">
    <property type="entry name" value="BETA-UREIDOPROPIONASE"/>
    <property type="match status" value="1"/>
</dbReference>
<dbReference type="InterPro" id="IPR003010">
    <property type="entry name" value="C-N_Hydrolase"/>
</dbReference>
<dbReference type="GO" id="GO:0050126">
    <property type="term" value="F:N-carbamoylputrescine amidase activity"/>
    <property type="evidence" value="ECO:0007669"/>
    <property type="project" value="TreeGrafter"/>
</dbReference>
<evidence type="ECO:0000313" key="3">
    <source>
        <dbReference type="EMBL" id="KFI28672.1"/>
    </source>
</evidence>
<dbReference type="eggNOG" id="COG0388">
    <property type="taxonomic scope" value="Bacteria"/>
</dbReference>
<dbReference type="PROSITE" id="PS50263">
    <property type="entry name" value="CN_HYDROLASE"/>
    <property type="match status" value="1"/>
</dbReference>
<comment type="caution">
    <text evidence="3">The sequence shown here is derived from an EMBL/GenBank/DDBJ whole genome shotgun (WGS) entry which is preliminary data.</text>
</comment>
<name>A0A086Y322_9RHOB</name>
<dbReference type="AlphaFoldDB" id="A0A086Y322"/>
<dbReference type="OrthoDB" id="9811121at2"/>
<keyword evidence="2" id="KW-0378">Hydrolase</keyword>
<dbReference type="GO" id="GO:0033388">
    <property type="term" value="P:putrescine biosynthetic process from arginine"/>
    <property type="evidence" value="ECO:0007669"/>
    <property type="project" value="TreeGrafter"/>
</dbReference>
<dbReference type="CDD" id="cd07576">
    <property type="entry name" value="R-amidase_like"/>
    <property type="match status" value="1"/>
</dbReference>
<protein>
    <submittedName>
        <fullName evidence="3">Nitrilase</fullName>
    </submittedName>
</protein>
<reference evidence="3 4" key="1">
    <citation type="submission" date="2014-03" db="EMBL/GenBank/DDBJ databases">
        <title>Genome of Haematobacter massiliensis CCUG 47968.</title>
        <authorList>
            <person name="Wang D."/>
            <person name="Wang G."/>
        </authorList>
    </citation>
    <scope>NUCLEOTIDE SEQUENCE [LARGE SCALE GENOMIC DNA]</scope>
    <source>
        <strain evidence="3 4">CCUG 47968</strain>
    </source>
</reference>
<proteinExistence type="inferred from homology"/>
<sequence>MKIAVYQAPPTDGDVDAALRRLEVQLRAAALAGADVLVAPELYLPGYNRFDLHSQVSEADGAGWRARLSALTKEAGAGLVVGWAERAEGRLWNAATFFDADGTERAHYRKIQPYGPDEARSFAPGDEYVAFSVEDRAAGLLICYDIEFPEHARALAMTGVEMLLVPTANPAGFPHVPEILVRARAAESGVVIAYANYAGTEAGLTYGGGSVIVAPDGTILASAGAGEALLIAELPPHSETEGARQLKARRVV</sequence>